<comment type="caution">
    <text evidence="3">The sequence shown here is derived from an EMBL/GenBank/DDBJ whole genome shotgun (WGS) entry which is preliminary data.</text>
</comment>
<keyword evidence="1" id="KW-1133">Transmembrane helix</keyword>
<organism evidence="3 4">
    <name type="scientific">Chara braunii</name>
    <name type="common">Braun's stonewort</name>
    <dbReference type="NCBI Taxonomy" id="69332"/>
    <lineage>
        <taxon>Eukaryota</taxon>
        <taxon>Viridiplantae</taxon>
        <taxon>Streptophyta</taxon>
        <taxon>Charophyceae</taxon>
        <taxon>Charales</taxon>
        <taxon>Characeae</taxon>
        <taxon>Chara</taxon>
    </lineage>
</organism>
<dbReference type="SUPFAM" id="SSF51126">
    <property type="entry name" value="Pectin lyase-like"/>
    <property type="match status" value="2"/>
</dbReference>
<evidence type="ECO:0000259" key="2">
    <source>
        <dbReference type="Pfam" id="PF13229"/>
    </source>
</evidence>
<dbReference type="EMBL" id="BFEA01000397">
    <property type="protein sequence ID" value="GBG82129.1"/>
    <property type="molecule type" value="Genomic_DNA"/>
</dbReference>
<dbReference type="InterPro" id="IPR012334">
    <property type="entry name" value="Pectin_lyas_fold"/>
</dbReference>
<dbReference type="PANTHER" id="PTHR11319:SF35">
    <property type="entry name" value="OUTER MEMBRANE PROTEIN PMPC-RELATED"/>
    <property type="match status" value="1"/>
</dbReference>
<keyword evidence="4" id="KW-1185">Reference proteome</keyword>
<feature type="transmembrane region" description="Helical" evidence="1">
    <location>
        <begin position="78"/>
        <end position="101"/>
    </location>
</feature>
<gene>
    <name evidence="3" type="ORF">CBR_g34410</name>
</gene>
<evidence type="ECO:0000313" key="3">
    <source>
        <dbReference type="EMBL" id="GBG82129.1"/>
    </source>
</evidence>
<sequence>MQIQPENRMSWHLFASPLLALLQVPRAVPNLQLLRILEQLWLWLWLWLCLCLWLWLWLWLWRLVVLTATTGRRSLLRLLLLLPGIFVAVSAAIPLTAGYGLEEFLAALNDETLVYQEVKGDVVLNGSLPAITGRNLTLVGRAPRGRRPVIDGASKHGGSESLSLTLKNLEFRNFNGTAPIFKTRTHDIVIQDCVFRNNRAVAGFFSARASVVYVSYGSLKISGSLFANNRVEGRFGEGGAVYAIGSVTVIERTVFRSNEAMGTGGTGKGGAMYIWAPTYRISDCVFEGNKVDGHGGAVVVSIAGRGEIVGSRFARNSAYSTSSRFKRYATGGAISIYGEEFTSISGCTFTENKAEGRRGGAVSLSMYQADVTMSGCKFERNAAGRYGGAVGARLVPADFVEGSRGVYLGDHGAPWSRTKFCRGNTYSGNLAGKSGANNIYVDVRNSSESGVSFCPSRPPLALIEAAPAAFLAALNDETVLYHEVKGDVVLNASLPAITGRNLTLVGRAPRGRRPVIDGASKHGGSESLSLTLKNLEFRNFNGMAPIFKTEGHDIVIEDCAFRNNRVVVVVGRAVSGSGCVVYVLFGSLKISGSLFANNRVEGRFGSGGAVYAIRNVTVIERTVFRSNEVKGTQGTGEAGAMYIWASTYRISDCVLEGNKVDGNGGALAITTEGRGEIVGSRFALNSAYSTSSEFKRYATGGAISIYGVGIIIISGCTFTENKAEGKRGGAVCLSMYQADVTISGCKFETNAAGRYGGAVGARLVPVHLVEGPRGVYLADSGPPRGRAKFCRGNRFSGNLAGKSGAENIYVDMRNSSESGVSFCPTRPPLALIEAAPAAVTISCAFC</sequence>
<keyword evidence="1" id="KW-0812">Transmembrane</keyword>
<reference evidence="3 4" key="1">
    <citation type="journal article" date="2018" name="Cell">
        <title>The Chara Genome: Secondary Complexity and Implications for Plant Terrestrialization.</title>
        <authorList>
            <person name="Nishiyama T."/>
            <person name="Sakayama H."/>
            <person name="Vries J.D."/>
            <person name="Buschmann H."/>
            <person name="Saint-Marcoux D."/>
            <person name="Ullrich K.K."/>
            <person name="Haas F.B."/>
            <person name="Vanderstraeten L."/>
            <person name="Becker D."/>
            <person name="Lang D."/>
            <person name="Vosolsobe S."/>
            <person name="Rombauts S."/>
            <person name="Wilhelmsson P.K.I."/>
            <person name="Janitza P."/>
            <person name="Kern R."/>
            <person name="Heyl A."/>
            <person name="Rumpler F."/>
            <person name="Villalobos L.I.A.C."/>
            <person name="Clay J.M."/>
            <person name="Skokan R."/>
            <person name="Toyoda A."/>
            <person name="Suzuki Y."/>
            <person name="Kagoshima H."/>
            <person name="Schijlen E."/>
            <person name="Tajeshwar N."/>
            <person name="Catarino B."/>
            <person name="Hetherington A.J."/>
            <person name="Saltykova A."/>
            <person name="Bonnot C."/>
            <person name="Breuninger H."/>
            <person name="Symeonidi A."/>
            <person name="Radhakrishnan G.V."/>
            <person name="Van Nieuwerburgh F."/>
            <person name="Deforce D."/>
            <person name="Chang C."/>
            <person name="Karol K.G."/>
            <person name="Hedrich R."/>
            <person name="Ulvskov P."/>
            <person name="Glockner G."/>
            <person name="Delwiche C.F."/>
            <person name="Petrasek J."/>
            <person name="Van de Peer Y."/>
            <person name="Friml J."/>
            <person name="Beilby M."/>
            <person name="Dolan L."/>
            <person name="Kohara Y."/>
            <person name="Sugano S."/>
            <person name="Fujiyama A."/>
            <person name="Delaux P.-M."/>
            <person name="Quint M."/>
            <person name="TheiBen G."/>
            <person name="Hagemann M."/>
            <person name="Harholt J."/>
            <person name="Dunand C."/>
            <person name="Zachgo S."/>
            <person name="Langdale J."/>
            <person name="Maumus F."/>
            <person name="Straeten D.V.D."/>
            <person name="Gould S.B."/>
            <person name="Rensing S.A."/>
        </authorList>
    </citation>
    <scope>NUCLEOTIDE SEQUENCE [LARGE SCALE GENOMIC DNA]</scope>
    <source>
        <strain evidence="3 4">S276</strain>
    </source>
</reference>
<dbReference type="Gramene" id="GBG82129">
    <property type="protein sequence ID" value="GBG82129"/>
    <property type="gene ID" value="CBR_g34410"/>
</dbReference>
<keyword evidence="1" id="KW-0472">Membrane</keyword>
<protein>
    <recommendedName>
        <fullName evidence="2">Right handed beta helix domain-containing protein</fullName>
    </recommendedName>
</protein>
<evidence type="ECO:0000256" key="1">
    <source>
        <dbReference type="SAM" id="Phobius"/>
    </source>
</evidence>
<dbReference type="Pfam" id="PF13229">
    <property type="entry name" value="Beta_helix"/>
    <property type="match status" value="1"/>
</dbReference>
<feature type="transmembrane region" description="Helical" evidence="1">
    <location>
        <begin position="43"/>
        <end position="66"/>
    </location>
</feature>
<dbReference type="Gene3D" id="2.160.20.10">
    <property type="entry name" value="Single-stranded right-handed beta-helix, Pectin lyase-like"/>
    <property type="match status" value="2"/>
</dbReference>
<dbReference type="InterPro" id="IPR011050">
    <property type="entry name" value="Pectin_lyase_fold/virulence"/>
</dbReference>
<dbReference type="PANTHER" id="PTHR11319">
    <property type="entry name" value="G PROTEIN-COUPLED RECEPTOR-RELATED"/>
    <property type="match status" value="1"/>
</dbReference>
<accession>A0A388LIH9</accession>
<proteinExistence type="predicted"/>
<dbReference type="Proteomes" id="UP000265515">
    <property type="component" value="Unassembled WGS sequence"/>
</dbReference>
<dbReference type="SMART" id="SM00710">
    <property type="entry name" value="PbH1"/>
    <property type="match status" value="11"/>
</dbReference>
<feature type="domain" description="Right handed beta helix" evidence="2">
    <location>
        <begin position="226"/>
        <end position="384"/>
    </location>
</feature>
<evidence type="ECO:0000313" key="4">
    <source>
        <dbReference type="Proteomes" id="UP000265515"/>
    </source>
</evidence>
<dbReference type="InterPro" id="IPR039448">
    <property type="entry name" value="Beta_helix"/>
</dbReference>
<name>A0A388LIH9_CHABU</name>
<dbReference type="InterPro" id="IPR006626">
    <property type="entry name" value="PbH1"/>
</dbReference>
<dbReference type="AlphaFoldDB" id="A0A388LIH9"/>